<dbReference type="PANTHER" id="PTHR46300">
    <property type="entry name" value="P450, PUTATIVE (EUROFUNG)-RELATED-RELATED"/>
    <property type="match status" value="1"/>
</dbReference>
<accession>A0A9P3PZ53</accession>
<organism evidence="16 17">
    <name type="scientific">Lyophyllum shimeji</name>
    <name type="common">Hon-shimeji</name>
    <name type="synonym">Tricholoma shimeji</name>
    <dbReference type="NCBI Taxonomy" id="47721"/>
    <lineage>
        <taxon>Eukaryota</taxon>
        <taxon>Fungi</taxon>
        <taxon>Dikarya</taxon>
        <taxon>Basidiomycota</taxon>
        <taxon>Agaricomycotina</taxon>
        <taxon>Agaricomycetes</taxon>
        <taxon>Agaricomycetidae</taxon>
        <taxon>Agaricales</taxon>
        <taxon>Tricholomatineae</taxon>
        <taxon>Lyophyllaceae</taxon>
        <taxon>Lyophyllum</taxon>
    </lineage>
</organism>
<dbReference type="InterPro" id="IPR002401">
    <property type="entry name" value="Cyt_P450_E_grp-I"/>
</dbReference>
<dbReference type="EMBL" id="BRPK01000016">
    <property type="protein sequence ID" value="GLB44301.1"/>
    <property type="molecule type" value="Genomic_DNA"/>
</dbReference>
<dbReference type="CDD" id="cd11065">
    <property type="entry name" value="CYP64-like"/>
    <property type="match status" value="1"/>
</dbReference>
<comment type="caution">
    <text evidence="16">The sequence shown here is derived from an EMBL/GenBank/DDBJ whole genome shotgun (WGS) entry which is preliminary data.</text>
</comment>
<dbReference type="Pfam" id="PF00067">
    <property type="entry name" value="p450"/>
    <property type="match status" value="1"/>
</dbReference>
<dbReference type="InterPro" id="IPR050364">
    <property type="entry name" value="Cytochrome_P450_fung"/>
</dbReference>
<proteinExistence type="inferred from homology"/>
<evidence type="ECO:0000256" key="1">
    <source>
        <dbReference type="ARBA" id="ARBA00001971"/>
    </source>
</evidence>
<dbReference type="Proteomes" id="UP001063166">
    <property type="component" value="Unassembled WGS sequence"/>
</dbReference>
<evidence type="ECO:0000256" key="13">
    <source>
        <dbReference type="ARBA" id="ARBA00023180"/>
    </source>
</evidence>
<keyword evidence="10 14" id="KW-0408">Iron</keyword>
<dbReference type="GO" id="GO:0004497">
    <property type="term" value="F:monooxygenase activity"/>
    <property type="evidence" value="ECO:0007669"/>
    <property type="project" value="UniProtKB-KW"/>
</dbReference>
<evidence type="ECO:0000256" key="6">
    <source>
        <dbReference type="ARBA" id="ARBA00022692"/>
    </source>
</evidence>
<name>A0A9P3PZ53_LYOSH</name>
<evidence type="ECO:0000256" key="3">
    <source>
        <dbReference type="ARBA" id="ARBA00005179"/>
    </source>
</evidence>
<dbReference type="GO" id="GO:0005506">
    <property type="term" value="F:iron ion binding"/>
    <property type="evidence" value="ECO:0007669"/>
    <property type="project" value="InterPro"/>
</dbReference>
<comment type="subcellular location">
    <subcellularLocation>
        <location evidence="2">Membrane</location>
        <topology evidence="2">Single-pass membrane protein</topology>
    </subcellularLocation>
</comment>
<evidence type="ECO:0000256" key="11">
    <source>
        <dbReference type="ARBA" id="ARBA00023033"/>
    </source>
</evidence>
<feature type="binding site" description="axial binding residue" evidence="14">
    <location>
        <position position="380"/>
    </location>
    <ligand>
        <name>heme</name>
        <dbReference type="ChEBI" id="CHEBI:30413"/>
    </ligand>
    <ligandPart>
        <name>Fe</name>
        <dbReference type="ChEBI" id="CHEBI:18248"/>
    </ligandPart>
</feature>
<dbReference type="PANTHER" id="PTHR46300:SF2">
    <property type="entry name" value="CYTOCHROME P450 MONOOXYGENASE ALNH-RELATED"/>
    <property type="match status" value="1"/>
</dbReference>
<evidence type="ECO:0000256" key="7">
    <source>
        <dbReference type="ARBA" id="ARBA00022723"/>
    </source>
</evidence>
<dbReference type="InterPro" id="IPR001128">
    <property type="entry name" value="Cyt_P450"/>
</dbReference>
<comment type="similarity">
    <text evidence="4 15">Belongs to the cytochrome P450 family.</text>
</comment>
<reference evidence="16" key="1">
    <citation type="submission" date="2022-07" db="EMBL/GenBank/DDBJ databases">
        <title>The genome of Lyophyllum shimeji provides insight into the initial evolution of ectomycorrhizal fungal genome.</title>
        <authorList>
            <person name="Kobayashi Y."/>
            <person name="Shibata T."/>
            <person name="Hirakawa H."/>
            <person name="Shigenobu S."/>
            <person name="Nishiyama T."/>
            <person name="Yamada A."/>
            <person name="Hasebe M."/>
            <person name="Kawaguchi M."/>
        </authorList>
    </citation>
    <scope>NUCLEOTIDE SEQUENCE</scope>
    <source>
        <strain evidence="16">AT787</strain>
    </source>
</reference>
<evidence type="ECO:0000256" key="15">
    <source>
        <dbReference type="RuleBase" id="RU000461"/>
    </source>
</evidence>
<dbReference type="Gene3D" id="1.10.630.10">
    <property type="entry name" value="Cytochrome P450"/>
    <property type="match status" value="1"/>
</dbReference>
<gene>
    <name evidence="16" type="ORF">LshimejAT787_1602310</name>
</gene>
<keyword evidence="13" id="KW-0325">Glycoprotein</keyword>
<evidence type="ECO:0000256" key="2">
    <source>
        <dbReference type="ARBA" id="ARBA00004167"/>
    </source>
</evidence>
<keyword evidence="12" id="KW-0472">Membrane</keyword>
<evidence type="ECO:0000256" key="9">
    <source>
        <dbReference type="ARBA" id="ARBA00023002"/>
    </source>
</evidence>
<keyword evidence="7 14" id="KW-0479">Metal-binding</keyword>
<protein>
    <submittedName>
        <fullName evidence="16">Cytochrome p450</fullName>
    </submittedName>
</protein>
<keyword evidence="9 15" id="KW-0560">Oxidoreductase</keyword>
<dbReference type="AlphaFoldDB" id="A0A9P3PZ53"/>
<keyword evidence="6" id="KW-0812">Transmembrane</keyword>
<comment type="pathway">
    <text evidence="3">Secondary metabolite biosynthesis.</text>
</comment>
<dbReference type="InterPro" id="IPR017972">
    <property type="entry name" value="Cyt_P450_CS"/>
</dbReference>
<dbReference type="PRINTS" id="PR00463">
    <property type="entry name" value="EP450I"/>
</dbReference>
<evidence type="ECO:0000313" key="17">
    <source>
        <dbReference type="Proteomes" id="UP001063166"/>
    </source>
</evidence>
<evidence type="ECO:0000256" key="5">
    <source>
        <dbReference type="ARBA" id="ARBA00022617"/>
    </source>
</evidence>
<dbReference type="SUPFAM" id="SSF48264">
    <property type="entry name" value="Cytochrome P450"/>
    <property type="match status" value="1"/>
</dbReference>
<keyword evidence="11 15" id="KW-0503">Monooxygenase</keyword>
<evidence type="ECO:0000256" key="4">
    <source>
        <dbReference type="ARBA" id="ARBA00010617"/>
    </source>
</evidence>
<dbReference type="PROSITE" id="PS00086">
    <property type="entry name" value="CYTOCHROME_P450"/>
    <property type="match status" value="1"/>
</dbReference>
<keyword evidence="17" id="KW-1185">Reference proteome</keyword>
<evidence type="ECO:0000256" key="10">
    <source>
        <dbReference type="ARBA" id="ARBA00023004"/>
    </source>
</evidence>
<evidence type="ECO:0000256" key="14">
    <source>
        <dbReference type="PIRSR" id="PIRSR602401-1"/>
    </source>
</evidence>
<comment type="cofactor">
    <cofactor evidence="1 14">
        <name>heme</name>
        <dbReference type="ChEBI" id="CHEBI:30413"/>
    </cofactor>
</comment>
<dbReference type="GO" id="GO:0016705">
    <property type="term" value="F:oxidoreductase activity, acting on paired donors, with incorporation or reduction of molecular oxygen"/>
    <property type="evidence" value="ECO:0007669"/>
    <property type="project" value="InterPro"/>
</dbReference>
<dbReference type="OrthoDB" id="2789670at2759"/>
<keyword evidence="8" id="KW-1133">Transmembrane helix</keyword>
<evidence type="ECO:0000256" key="8">
    <source>
        <dbReference type="ARBA" id="ARBA00022989"/>
    </source>
</evidence>
<dbReference type="PRINTS" id="PR00385">
    <property type="entry name" value="P450"/>
</dbReference>
<sequence length="455" mass="51200">MGGGVWKLLSSIDKHWKNGRILGKAYGNVMHLNFLGRITVIINSMKAAVDLLDKRSANYSDRAPIGVIECMGWKNSLGFMPYGDPFQRHRRMFHQYFNKETSTTYQPVQLRQARLLVQNLAADPSDREKFFSRFATAIIMRIAYGHDVASDDDPCVKLVDEVGLALTQAGNVGATSVLDFFPFLKYMPTWFPGTYYAQFARENVPKVRDMYEYPFRQVEEQMAQGTAKPSIMASQLDARSNPAPPHRALYDLDDIKGMAVTTYMAGAETTSSALSIFILAMVLYPQCQIKAQEELDAVVGPGRLPEFSDRASLPYLESILHETLRWNHPVPTAIPHRVLEGDVYNGMLIPKGSVVIPNISRRDEASLFLVQLWGFGRRICPGRYLADASLWIAMATILHTLEISKEVDKDGKEIIPEIAFITSLASRPRPFPCRIRPRSPVMLSLIQQADTSDNY</sequence>
<dbReference type="GO" id="GO:0020037">
    <property type="term" value="F:heme binding"/>
    <property type="evidence" value="ECO:0007669"/>
    <property type="project" value="InterPro"/>
</dbReference>
<keyword evidence="5 14" id="KW-0349">Heme</keyword>
<evidence type="ECO:0000256" key="12">
    <source>
        <dbReference type="ARBA" id="ARBA00023136"/>
    </source>
</evidence>
<dbReference type="InterPro" id="IPR036396">
    <property type="entry name" value="Cyt_P450_sf"/>
</dbReference>
<evidence type="ECO:0000313" key="16">
    <source>
        <dbReference type="EMBL" id="GLB44301.1"/>
    </source>
</evidence>